<feature type="compositionally biased region" description="Basic and acidic residues" evidence="1">
    <location>
        <begin position="1"/>
        <end position="18"/>
    </location>
</feature>
<accession>A0ABQ7UF57</accession>
<dbReference type="EMBL" id="JAIVGD010000019">
    <property type="protein sequence ID" value="KAH0748233.1"/>
    <property type="molecule type" value="Genomic_DNA"/>
</dbReference>
<feature type="compositionally biased region" description="Polar residues" evidence="1">
    <location>
        <begin position="204"/>
        <end position="221"/>
    </location>
</feature>
<name>A0ABQ7UF57_SOLTU</name>
<feature type="compositionally biased region" description="Basic and acidic residues" evidence="1">
    <location>
        <begin position="343"/>
        <end position="352"/>
    </location>
</feature>
<feature type="region of interest" description="Disordered" evidence="1">
    <location>
        <begin position="1"/>
        <end position="97"/>
    </location>
</feature>
<proteinExistence type="predicted"/>
<feature type="compositionally biased region" description="Basic and acidic residues" evidence="1">
    <location>
        <begin position="159"/>
        <end position="181"/>
    </location>
</feature>
<evidence type="ECO:0000313" key="2">
    <source>
        <dbReference type="EMBL" id="KAH0748233.1"/>
    </source>
</evidence>
<comment type="caution">
    <text evidence="2">The sequence shown here is derived from an EMBL/GenBank/DDBJ whole genome shotgun (WGS) entry which is preliminary data.</text>
</comment>
<feature type="compositionally biased region" description="Polar residues" evidence="1">
    <location>
        <begin position="230"/>
        <end position="266"/>
    </location>
</feature>
<protein>
    <submittedName>
        <fullName evidence="2">Uncharacterized protein</fullName>
    </submittedName>
</protein>
<feature type="region of interest" description="Disordered" evidence="1">
    <location>
        <begin position="112"/>
        <end position="325"/>
    </location>
</feature>
<feature type="compositionally biased region" description="Basic and acidic residues" evidence="1">
    <location>
        <begin position="71"/>
        <end position="85"/>
    </location>
</feature>
<feature type="compositionally biased region" description="Polar residues" evidence="1">
    <location>
        <begin position="185"/>
        <end position="196"/>
    </location>
</feature>
<feature type="region of interest" description="Disordered" evidence="1">
    <location>
        <begin position="343"/>
        <end position="390"/>
    </location>
</feature>
<reference evidence="2 3" key="1">
    <citation type="journal article" date="2021" name="bioRxiv">
        <title>Chromosome-scale and haplotype-resolved genome assembly of a tetraploid potato cultivar.</title>
        <authorList>
            <person name="Sun H."/>
            <person name="Jiao W.-B."/>
            <person name="Krause K."/>
            <person name="Campoy J.A."/>
            <person name="Goel M."/>
            <person name="Folz-Donahue K."/>
            <person name="Kukat C."/>
            <person name="Huettel B."/>
            <person name="Schneeberger K."/>
        </authorList>
    </citation>
    <scope>NUCLEOTIDE SEQUENCE [LARGE SCALE GENOMIC DNA]</scope>
    <source>
        <strain evidence="2">SolTubOtavaFocal</strain>
        <tissue evidence="2">Leaves</tissue>
    </source>
</reference>
<keyword evidence="3" id="KW-1185">Reference proteome</keyword>
<feature type="compositionally biased region" description="Basic and acidic residues" evidence="1">
    <location>
        <begin position="140"/>
        <end position="151"/>
    </location>
</feature>
<feature type="compositionally biased region" description="Acidic residues" evidence="1">
    <location>
        <begin position="298"/>
        <end position="325"/>
    </location>
</feature>
<sequence>MEADKMDKSKGDQGKQENKTNPLIGEGKQAVIQSNEKVQIQQEKEQQEQEDQWKTQRRKQHKNQEQANAKTEWRPRAPQHKESKEQVPQQPPQIGTIHIVPTQNIYSDLEMQEQPSTDEAGKDINNKTVEQEDQANIWRDGWRDGGIKEKPTNLQDGVTKGRDMTHVLHEGEYPDHPRDCRAPATPQNRKTQAQHQQADDQLIQGINNGDQDAGTSNQGQLQHGIDGKHNNNIQQEMERTNCQTPQNIKNTGEATDKPPNNKSQARLSKKRRHAIKKRQQRERGSEIGQQGQNKIKEEFDEYGVDISEDEYDQDTQSIDDNEDEEEGINNHLIKAFGSIFHTENEEKVKEVTGKQGLSPRGRKDTRQIMKSNSKSTTISRPNTRSKRRGL</sequence>
<organism evidence="2 3">
    <name type="scientific">Solanum tuberosum</name>
    <name type="common">Potato</name>
    <dbReference type="NCBI Taxonomy" id="4113"/>
    <lineage>
        <taxon>Eukaryota</taxon>
        <taxon>Viridiplantae</taxon>
        <taxon>Streptophyta</taxon>
        <taxon>Embryophyta</taxon>
        <taxon>Tracheophyta</taxon>
        <taxon>Spermatophyta</taxon>
        <taxon>Magnoliopsida</taxon>
        <taxon>eudicotyledons</taxon>
        <taxon>Gunneridae</taxon>
        <taxon>Pentapetalae</taxon>
        <taxon>asterids</taxon>
        <taxon>lamiids</taxon>
        <taxon>Solanales</taxon>
        <taxon>Solanaceae</taxon>
        <taxon>Solanoideae</taxon>
        <taxon>Solaneae</taxon>
        <taxon>Solanum</taxon>
    </lineage>
</organism>
<feature type="compositionally biased region" description="Polar residues" evidence="1">
    <location>
        <begin position="368"/>
        <end position="382"/>
    </location>
</feature>
<evidence type="ECO:0000313" key="3">
    <source>
        <dbReference type="Proteomes" id="UP000826656"/>
    </source>
</evidence>
<feature type="compositionally biased region" description="Basic residues" evidence="1">
    <location>
        <begin position="267"/>
        <end position="280"/>
    </location>
</feature>
<evidence type="ECO:0000256" key="1">
    <source>
        <dbReference type="SAM" id="MobiDB-lite"/>
    </source>
</evidence>
<feature type="compositionally biased region" description="Basic and acidic residues" evidence="1">
    <location>
        <begin position="42"/>
        <end position="54"/>
    </location>
</feature>
<dbReference type="Proteomes" id="UP000826656">
    <property type="component" value="Unassembled WGS sequence"/>
</dbReference>
<gene>
    <name evidence="2" type="ORF">KY290_027465</name>
</gene>